<gene>
    <name evidence="1" type="ORF">DES43_14511</name>
</gene>
<keyword evidence="2" id="KW-1185">Reference proteome</keyword>
<dbReference type="EMBL" id="SNZF01000045">
    <property type="protein sequence ID" value="TDR30373.1"/>
    <property type="molecule type" value="Genomic_DNA"/>
</dbReference>
<dbReference type="RefSeq" id="WP_123195982.1">
    <property type="nucleotide sequence ID" value="NZ_SNZF01000045.1"/>
</dbReference>
<comment type="caution">
    <text evidence="1">The sequence shown here is derived from an EMBL/GenBank/DDBJ whole genome shotgun (WGS) entry which is preliminary data.</text>
</comment>
<protein>
    <submittedName>
        <fullName evidence="1">Uncharacterized protein</fullName>
    </submittedName>
</protein>
<sequence>MPDAMQLYREFLAGKPGTCIFTGVEGCHAFVTEDEIEATYGSRHDGHHFVWLDRKPGEVGPEGIGFVSDDYIDVLLARHRIAFTYSDMGGPLGETHEGVKAAFLLGAARMSRVLALPVDAEKRVPADAIDTLPLGRRIRIERLALPSPIPLARIVEKMIPLGATIEDGEARGRLVVLSRIAAGADLADIEDEAERFAAWVADRVAREEATDEITRQMLEQLTSDRPQGKGKLQ</sequence>
<dbReference type="Proteomes" id="UP000294958">
    <property type="component" value="Unassembled WGS sequence"/>
</dbReference>
<dbReference type="AlphaFoldDB" id="A0A4R6Y5J6"/>
<evidence type="ECO:0000313" key="2">
    <source>
        <dbReference type="Proteomes" id="UP000294958"/>
    </source>
</evidence>
<dbReference type="OrthoDB" id="8451874at2"/>
<organism evidence="1 2">
    <name type="scientific">Aquamicrobium defluvii</name>
    <dbReference type="NCBI Taxonomy" id="69279"/>
    <lineage>
        <taxon>Bacteria</taxon>
        <taxon>Pseudomonadati</taxon>
        <taxon>Pseudomonadota</taxon>
        <taxon>Alphaproteobacteria</taxon>
        <taxon>Hyphomicrobiales</taxon>
        <taxon>Phyllobacteriaceae</taxon>
        <taxon>Aquamicrobium</taxon>
    </lineage>
</organism>
<proteinExistence type="predicted"/>
<reference evidence="1 2" key="1">
    <citation type="submission" date="2019-03" db="EMBL/GenBank/DDBJ databases">
        <title>Genomic Encyclopedia of Type Strains, Phase IV (KMG-IV): sequencing the most valuable type-strain genomes for metagenomic binning, comparative biology and taxonomic classification.</title>
        <authorList>
            <person name="Goeker M."/>
        </authorList>
    </citation>
    <scope>NUCLEOTIDE SEQUENCE [LARGE SCALE GENOMIC DNA]</scope>
    <source>
        <strain evidence="1 2">DSM 11603</strain>
    </source>
</reference>
<name>A0A4R6Y5J6_9HYPH</name>
<accession>A0A4R6Y5J6</accession>
<evidence type="ECO:0000313" key="1">
    <source>
        <dbReference type="EMBL" id="TDR30373.1"/>
    </source>
</evidence>